<evidence type="ECO:0000259" key="5">
    <source>
        <dbReference type="Pfam" id="PF01915"/>
    </source>
</evidence>
<dbReference type="InterPro" id="IPR002772">
    <property type="entry name" value="Glyco_hydro_3_C"/>
</dbReference>
<dbReference type="GO" id="GO:0009044">
    <property type="term" value="F:xylan 1,4-beta-xylosidase activity"/>
    <property type="evidence" value="ECO:0007669"/>
    <property type="project" value="InterPro"/>
</dbReference>
<evidence type="ECO:0000313" key="7">
    <source>
        <dbReference type="Proteomes" id="UP000076552"/>
    </source>
</evidence>
<dbReference type="InterPro" id="IPR044993">
    <property type="entry name" value="BXL"/>
</dbReference>
<keyword evidence="2" id="KW-0378">Hydrolase</keyword>
<reference evidence="6 7" key="1">
    <citation type="submission" date="2015-06" db="EMBL/GenBank/DDBJ databases">
        <title>Survival trade-offs in plant roots during colonization by closely related pathogenic and mutualistic fungi.</title>
        <authorList>
            <person name="Hacquard S."/>
            <person name="Kracher B."/>
            <person name="Hiruma K."/>
            <person name="Weinman A."/>
            <person name="Muench P."/>
            <person name="Garrido Oter R."/>
            <person name="Ver Loren van Themaat E."/>
            <person name="Dallerey J.-F."/>
            <person name="Damm U."/>
            <person name="Henrissat B."/>
            <person name="Lespinet O."/>
            <person name="Thon M."/>
            <person name="Kemen E."/>
            <person name="McHardy A.C."/>
            <person name="Schulze-Lefert P."/>
            <person name="O'Connell R.J."/>
        </authorList>
    </citation>
    <scope>NUCLEOTIDE SEQUENCE [LARGE SCALE GENOMIC DNA]</scope>
    <source>
        <strain evidence="6 7">0861</strain>
    </source>
</reference>
<dbReference type="GO" id="GO:0046556">
    <property type="term" value="F:alpha-L-arabinofuranosidase activity"/>
    <property type="evidence" value="ECO:0007669"/>
    <property type="project" value="TreeGrafter"/>
</dbReference>
<proteinExistence type="inferred from homology"/>
<dbReference type="EMBL" id="LFIV01000095">
    <property type="protein sequence ID" value="KZL70115.1"/>
    <property type="molecule type" value="Genomic_DNA"/>
</dbReference>
<comment type="similarity">
    <text evidence="1">Belongs to the glycosyl hydrolase 3 family.</text>
</comment>
<organism evidence="6 7">
    <name type="scientific">Colletotrichum tofieldiae</name>
    <dbReference type="NCBI Taxonomy" id="708197"/>
    <lineage>
        <taxon>Eukaryota</taxon>
        <taxon>Fungi</taxon>
        <taxon>Dikarya</taxon>
        <taxon>Ascomycota</taxon>
        <taxon>Pezizomycotina</taxon>
        <taxon>Sordariomycetes</taxon>
        <taxon>Hypocreomycetidae</taxon>
        <taxon>Glomerellales</taxon>
        <taxon>Glomerellaceae</taxon>
        <taxon>Colletotrichum</taxon>
        <taxon>Colletotrichum spaethianum species complex</taxon>
    </lineage>
</organism>
<dbReference type="PANTHER" id="PTHR42721">
    <property type="entry name" value="SUGAR HYDROLASE-RELATED"/>
    <property type="match status" value="1"/>
</dbReference>
<accession>A0A161VJ07</accession>
<feature type="domain" description="Glycoside hydrolase family 3 C-terminal" evidence="5">
    <location>
        <begin position="1"/>
        <end position="163"/>
    </location>
</feature>
<evidence type="ECO:0000256" key="1">
    <source>
        <dbReference type="ARBA" id="ARBA00005336"/>
    </source>
</evidence>
<evidence type="ECO:0000313" key="6">
    <source>
        <dbReference type="EMBL" id="KZL70115.1"/>
    </source>
</evidence>
<evidence type="ECO:0000256" key="3">
    <source>
        <dbReference type="ARBA" id="ARBA00023277"/>
    </source>
</evidence>
<name>A0A161VJ07_9PEZI</name>
<dbReference type="InterPro" id="IPR036881">
    <property type="entry name" value="Glyco_hydro_3_C_sf"/>
</dbReference>
<keyword evidence="7" id="KW-1185">Reference proteome</keyword>
<dbReference type="PANTHER" id="PTHR42721:SF3">
    <property type="entry name" value="BETA-D-XYLOSIDASE 5-RELATED"/>
    <property type="match status" value="1"/>
</dbReference>
<dbReference type="SUPFAM" id="SSF52279">
    <property type="entry name" value="Beta-D-glucan exohydrolase, C-terminal domain"/>
    <property type="match status" value="1"/>
</dbReference>
<dbReference type="Pfam" id="PF01915">
    <property type="entry name" value="Glyco_hydro_3_C"/>
    <property type="match status" value="1"/>
</dbReference>
<dbReference type="Proteomes" id="UP000076552">
    <property type="component" value="Unassembled WGS sequence"/>
</dbReference>
<comment type="caution">
    <text evidence="6">The sequence shown here is derived from an EMBL/GenBank/DDBJ whole genome shotgun (WGS) entry which is preliminary data.</text>
</comment>
<evidence type="ECO:0000256" key="2">
    <source>
        <dbReference type="ARBA" id="ARBA00022801"/>
    </source>
</evidence>
<evidence type="ECO:0000256" key="4">
    <source>
        <dbReference type="ARBA" id="ARBA00023295"/>
    </source>
</evidence>
<protein>
    <submittedName>
        <fullName evidence="6">Beta-xylosidase</fullName>
    </submittedName>
</protein>
<dbReference type="GO" id="GO:0045493">
    <property type="term" value="P:xylan catabolic process"/>
    <property type="evidence" value="ECO:0007669"/>
    <property type="project" value="InterPro"/>
</dbReference>
<dbReference type="STRING" id="708197.A0A161VJ07"/>
<dbReference type="Gene3D" id="3.40.50.1700">
    <property type="entry name" value="Glycoside hydrolase family 3 C-terminal domain"/>
    <property type="match status" value="1"/>
</dbReference>
<keyword evidence="3" id="KW-0119">Carbohydrate metabolism</keyword>
<sequence>MCLLKYDGVVPLSNGKYKSVALIGPFANATLQMQEGYPGAAPFRRSPLWAFTEQSDLEVNYAMGTNINSTSDSGFADALAAAKEPDVVIYCGGIDTSIESEANDRGAITWPGNQLDLISQLSKLEKPLVIAQFGGGQIDDTALVEKENYEVSSIVSSAKTGSSGNVTDFTPFETIIATVDSINDFSHDYAGLLFLVSKNAGPTPRPNKSPVSYSRVHNTTASGSAKLSLHLTLGSLARSDTKGDLTIFSGDYTLELDNDKSLTFNFTLTGDPFVIDSLPAPKTSYEFLVPVHIQRSYDRALGPAYRKCCQRVACQLLKGFWIGTGGSISSGCKDERSTPVYGMVKVWEWVYTFHGCSIT</sequence>
<dbReference type="AlphaFoldDB" id="A0A161VJ07"/>
<dbReference type="GO" id="GO:0031222">
    <property type="term" value="P:arabinan catabolic process"/>
    <property type="evidence" value="ECO:0007669"/>
    <property type="project" value="TreeGrafter"/>
</dbReference>
<gene>
    <name evidence="6" type="ORF">CT0861_10665</name>
</gene>
<keyword evidence="4" id="KW-0326">Glycosidase</keyword>